<dbReference type="Proteomes" id="UP001165283">
    <property type="component" value="Unassembled WGS sequence"/>
</dbReference>
<dbReference type="RefSeq" id="WP_252440440.1">
    <property type="nucleotide sequence ID" value="NZ_JAGSOV010000039.1"/>
</dbReference>
<keyword evidence="3" id="KW-1185">Reference proteome</keyword>
<comment type="caution">
    <text evidence="2">The sequence shown here is derived from an EMBL/GenBank/DDBJ whole genome shotgun (WGS) entry which is preliminary data.</text>
</comment>
<evidence type="ECO:0000313" key="2">
    <source>
        <dbReference type="EMBL" id="MCO1657091.1"/>
    </source>
</evidence>
<name>A0ABT1A258_9PSEU</name>
<gene>
    <name evidence="2" type="ORF">KDL28_18685</name>
</gene>
<evidence type="ECO:0000313" key="3">
    <source>
        <dbReference type="Proteomes" id="UP001165283"/>
    </source>
</evidence>
<reference evidence="2" key="1">
    <citation type="submission" date="2021-04" db="EMBL/GenBank/DDBJ databases">
        <title>Pseudonocardia sp. nov., isolated from sandy soil of mangrove forest.</title>
        <authorList>
            <person name="Zan Z."/>
            <person name="Huang R."/>
            <person name="Liu W."/>
        </authorList>
    </citation>
    <scope>NUCLEOTIDE SEQUENCE</scope>
    <source>
        <strain evidence="2">S2-4</strain>
    </source>
</reference>
<protein>
    <recommendedName>
        <fullName evidence="4">Short subunit dehydrogenase</fullName>
    </recommendedName>
</protein>
<evidence type="ECO:0000256" key="1">
    <source>
        <dbReference type="SAM" id="MobiDB-lite"/>
    </source>
</evidence>
<sequence>MWPPPRAAPTWSKPADPLFATELDRRLRAAGADVISVAAHPGLTDTELLGNSVRRRSTRLAPLAGAVSLLISQPLRVGVLPQLYAATAPQVRGGDHVGPGAFGETRGHPGPARRSPQPLDVALAVRLRDATAAATGVAPDPA</sequence>
<proteinExistence type="predicted"/>
<evidence type="ECO:0008006" key="4">
    <source>
        <dbReference type="Google" id="ProtNLM"/>
    </source>
</evidence>
<organism evidence="2 3">
    <name type="scientific">Pseudonocardia humida</name>
    <dbReference type="NCBI Taxonomy" id="2800819"/>
    <lineage>
        <taxon>Bacteria</taxon>
        <taxon>Bacillati</taxon>
        <taxon>Actinomycetota</taxon>
        <taxon>Actinomycetes</taxon>
        <taxon>Pseudonocardiales</taxon>
        <taxon>Pseudonocardiaceae</taxon>
        <taxon>Pseudonocardia</taxon>
    </lineage>
</organism>
<feature type="region of interest" description="Disordered" evidence="1">
    <location>
        <begin position="90"/>
        <end position="118"/>
    </location>
</feature>
<dbReference type="Gene3D" id="3.40.50.720">
    <property type="entry name" value="NAD(P)-binding Rossmann-like Domain"/>
    <property type="match status" value="1"/>
</dbReference>
<accession>A0ABT1A258</accession>
<dbReference type="EMBL" id="JAGSOV010000039">
    <property type="protein sequence ID" value="MCO1657091.1"/>
    <property type="molecule type" value="Genomic_DNA"/>
</dbReference>